<evidence type="ECO:0000313" key="1">
    <source>
        <dbReference type="EMBL" id="RPD84848.1"/>
    </source>
</evidence>
<dbReference type="Proteomes" id="UP000272412">
    <property type="component" value="Unassembled WGS sequence"/>
</dbReference>
<protein>
    <submittedName>
        <fullName evidence="1">Uncharacterized protein</fullName>
    </submittedName>
</protein>
<sequence length="107" mass="11639">MSETCCPYCDYVCGDETHKAATAINGVGYEVISSEPAWIPAAAEWGQNVELSPIVVTGARPSGGVNHALVDDSLPIVIDNAPYTDMVGSAYFEPRRKRKCRLFTKCR</sequence>
<comment type="caution">
    <text evidence="1">The sequence shown here is derived from an EMBL/GenBank/DDBJ whole genome shotgun (WGS) entry which is preliminary data.</text>
</comment>
<dbReference type="RefSeq" id="WP_123811799.1">
    <property type="nucleotide sequence ID" value="NZ_RPFL01000032.1"/>
</dbReference>
<name>A0A3N4MNR5_9NEIS</name>
<proteinExistence type="predicted"/>
<keyword evidence="2" id="KW-1185">Reference proteome</keyword>
<dbReference type="AlphaFoldDB" id="A0A3N4MNR5"/>
<accession>A0A3N4MNR5</accession>
<organism evidence="1 2">
    <name type="scientific">Neisseria weixii</name>
    <dbReference type="NCBI Taxonomy" id="1853276"/>
    <lineage>
        <taxon>Bacteria</taxon>
        <taxon>Pseudomonadati</taxon>
        <taxon>Pseudomonadota</taxon>
        <taxon>Betaproteobacteria</taxon>
        <taxon>Neisseriales</taxon>
        <taxon>Neisseriaceae</taxon>
        <taxon>Neisseria</taxon>
    </lineage>
</organism>
<gene>
    <name evidence="1" type="ORF">EGK74_10475</name>
</gene>
<reference evidence="1 2" key="1">
    <citation type="submission" date="2018-11" db="EMBL/GenBank/DDBJ databases">
        <title>Neisseria weixii sp. nov. isolated from the rectal contents of plateau pika (Ochotona cruzoniae).</title>
        <authorList>
            <person name="Zhang G."/>
        </authorList>
    </citation>
    <scope>NUCLEOTIDE SEQUENCE [LARGE SCALE GENOMIC DNA]</scope>
    <source>
        <strain evidence="1 2">10009</strain>
    </source>
</reference>
<evidence type="ECO:0000313" key="2">
    <source>
        <dbReference type="Proteomes" id="UP000272412"/>
    </source>
</evidence>
<dbReference type="EMBL" id="RPFL01000032">
    <property type="protein sequence ID" value="RPD84848.1"/>
    <property type="molecule type" value="Genomic_DNA"/>
</dbReference>